<dbReference type="InterPro" id="IPR005229">
    <property type="entry name" value="YicC/YloC-like"/>
</dbReference>
<keyword evidence="3" id="KW-0255">Endonuclease</keyword>
<dbReference type="InterPro" id="IPR013527">
    <property type="entry name" value="YicC-like_N"/>
</dbReference>
<dbReference type="OrthoDB" id="9771229at2"/>
<dbReference type="PANTHER" id="PTHR30636">
    <property type="entry name" value="UPF0701 PROTEIN YICC"/>
    <property type="match status" value="1"/>
</dbReference>
<dbReference type="Proteomes" id="UP000298381">
    <property type="component" value="Unassembled WGS sequence"/>
</dbReference>
<evidence type="ECO:0000259" key="6">
    <source>
        <dbReference type="Pfam" id="PF03755"/>
    </source>
</evidence>
<dbReference type="GO" id="GO:0004521">
    <property type="term" value="F:RNA endonuclease activity"/>
    <property type="evidence" value="ECO:0007669"/>
    <property type="project" value="InterPro"/>
</dbReference>
<evidence type="ECO:0000259" key="7">
    <source>
        <dbReference type="Pfam" id="PF08340"/>
    </source>
</evidence>
<evidence type="ECO:0000256" key="2">
    <source>
        <dbReference type="ARBA" id="ARBA00022722"/>
    </source>
</evidence>
<protein>
    <submittedName>
        <fullName evidence="8">YicC family protein</fullName>
    </submittedName>
</protein>
<proteinExistence type="inferred from homology"/>
<evidence type="ECO:0000256" key="5">
    <source>
        <dbReference type="ARBA" id="ARBA00035648"/>
    </source>
</evidence>
<keyword evidence="9" id="KW-1185">Reference proteome</keyword>
<keyword evidence="2" id="KW-0540">Nuclease</keyword>
<gene>
    <name evidence="8" type="ORF">E4100_08035</name>
</gene>
<reference evidence="8 9" key="1">
    <citation type="submission" date="2019-03" db="EMBL/GenBank/DDBJ databases">
        <title>Draft genome sequence data and analysis of a Fermenting Bacterium, Soehngenia longevitae strain 1933PT, isolated from petroleum reservoir in Azerbaijan.</title>
        <authorList>
            <person name="Grouzdev D.S."/>
            <person name="Bidzhieva S.K."/>
            <person name="Sokolova D.S."/>
            <person name="Tourova T.P."/>
            <person name="Poltaraus A.B."/>
            <person name="Nazina T.N."/>
        </authorList>
    </citation>
    <scope>NUCLEOTIDE SEQUENCE [LARGE SCALE GENOMIC DNA]</scope>
    <source>
        <strain evidence="8 9">1933P</strain>
    </source>
</reference>
<dbReference type="RefSeq" id="WP_135271529.1">
    <property type="nucleotide sequence ID" value="NZ_SRIB01000011.1"/>
</dbReference>
<evidence type="ECO:0000256" key="3">
    <source>
        <dbReference type="ARBA" id="ARBA00022759"/>
    </source>
</evidence>
<dbReference type="Pfam" id="PF03755">
    <property type="entry name" value="YicC-like_N"/>
    <property type="match status" value="1"/>
</dbReference>
<comment type="cofactor">
    <cofactor evidence="1">
        <name>a divalent metal cation</name>
        <dbReference type="ChEBI" id="CHEBI:60240"/>
    </cofactor>
</comment>
<evidence type="ECO:0000256" key="1">
    <source>
        <dbReference type="ARBA" id="ARBA00001968"/>
    </source>
</evidence>
<dbReference type="InterPro" id="IPR013551">
    <property type="entry name" value="YicC-like_C"/>
</dbReference>
<evidence type="ECO:0000256" key="4">
    <source>
        <dbReference type="ARBA" id="ARBA00022801"/>
    </source>
</evidence>
<dbReference type="NCBIfam" id="TIGR00255">
    <property type="entry name" value="YicC/YloC family endoribonuclease"/>
    <property type="match status" value="1"/>
</dbReference>
<dbReference type="PANTHER" id="PTHR30636:SF3">
    <property type="entry name" value="UPF0701 PROTEIN YICC"/>
    <property type="match status" value="1"/>
</dbReference>
<dbReference type="Pfam" id="PF08340">
    <property type="entry name" value="YicC-like_C"/>
    <property type="match status" value="1"/>
</dbReference>
<sequence length="292" mass="33906">MIRSMTGYGKSIFEDSNLKVQCEIKSVNHRYLDISIKLPKYLLAHEDFIKKITKQYINRGKVDIYFSFDFLDSSVIKIVPEINVAKSYLDAFNEIKSKLNISGELFISDFIAFSDIIKHQEQQLDETIILNSIKVTLEGALNDYNSMRLKEGNQLKNDFLLKIKNIEDIISTIEEISFTLVKDYKEKLEQRISSILENVPIDVDRLAMEIAVYADKSSIDEELIRLKSHLIQFKHIIELEDSVGRKLDFLIQEINRECNTIGSKSTNLYITNKVVELKTELEKIREQVQNIE</sequence>
<evidence type="ECO:0000313" key="9">
    <source>
        <dbReference type="Proteomes" id="UP000298381"/>
    </source>
</evidence>
<feature type="domain" description="Endoribonuclease YicC-like N-terminal" evidence="6">
    <location>
        <begin position="2"/>
        <end position="156"/>
    </location>
</feature>
<comment type="similarity">
    <text evidence="5">Belongs to the YicC/YloC family.</text>
</comment>
<feature type="domain" description="Endoribonuclease YicC-like C-terminal" evidence="7">
    <location>
        <begin position="174"/>
        <end position="292"/>
    </location>
</feature>
<evidence type="ECO:0000313" key="8">
    <source>
        <dbReference type="EMBL" id="TFZ39565.1"/>
    </source>
</evidence>
<keyword evidence="4" id="KW-0378">Hydrolase</keyword>
<comment type="caution">
    <text evidence="8">The sequence shown here is derived from an EMBL/GenBank/DDBJ whole genome shotgun (WGS) entry which is preliminary data.</text>
</comment>
<dbReference type="EMBL" id="SRIB01000011">
    <property type="protein sequence ID" value="TFZ39565.1"/>
    <property type="molecule type" value="Genomic_DNA"/>
</dbReference>
<name>A0A4Z0D2K2_9FIRM</name>
<organism evidence="8 9">
    <name type="scientific">Soehngenia longivitae</name>
    <dbReference type="NCBI Taxonomy" id="2562294"/>
    <lineage>
        <taxon>Bacteria</taxon>
        <taxon>Bacillati</taxon>
        <taxon>Bacillota</taxon>
        <taxon>Tissierellia</taxon>
        <taxon>Tissierellales</taxon>
        <taxon>Tissierellaceae</taxon>
        <taxon>Soehngenia</taxon>
    </lineage>
</organism>
<dbReference type="GO" id="GO:0016787">
    <property type="term" value="F:hydrolase activity"/>
    <property type="evidence" value="ECO:0007669"/>
    <property type="project" value="UniProtKB-KW"/>
</dbReference>
<dbReference type="AlphaFoldDB" id="A0A4Z0D2K2"/>
<accession>A0A4Z0D2K2</accession>